<dbReference type="PANTHER" id="PTHR23092">
    <property type="entry name" value="POLY(A) RNA POLYMERASE"/>
    <property type="match status" value="1"/>
</dbReference>
<gene>
    <name evidence="2" type="ORF">CRG98_027791</name>
</gene>
<dbReference type="GO" id="GO:0031499">
    <property type="term" value="C:TRAMP complex"/>
    <property type="evidence" value="ECO:0007669"/>
    <property type="project" value="TreeGrafter"/>
</dbReference>
<dbReference type="GO" id="GO:0005730">
    <property type="term" value="C:nucleolus"/>
    <property type="evidence" value="ECO:0007669"/>
    <property type="project" value="TreeGrafter"/>
</dbReference>
<dbReference type="Gene3D" id="1.10.1410.10">
    <property type="match status" value="1"/>
</dbReference>
<evidence type="ECO:0000313" key="2">
    <source>
        <dbReference type="EMBL" id="PKI51818.1"/>
    </source>
</evidence>
<evidence type="ECO:0000313" key="3">
    <source>
        <dbReference type="Proteomes" id="UP000233551"/>
    </source>
</evidence>
<dbReference type="GO" id="GO:0043634">
    <property type="term" value="P:polyadenylation-dependent ncRNA catabolic process"/>
    <property type="evidence" value="ECO:0007669"/>
    <property type="project" value="TreeGrafter"/>
</dbReference>
<dbReference type="AlphaFoldDB" id="A0A2I0J6E6"/>
<reference evidence="2 3" key="1">
    <citation type="submission" date="2017-11" db="EMBL/GenBank/DDBJ databases">
        <title>De-novo sequencing of pomegranate (Punica granatum L.) genome.</title>
        <authorList>
            <person name="Akparov Z."/>
            <person name="Amiraslanov A."/>
            <person name="Hajiyeva S."/>
            <person name="Abbasov M."/>
            <person name="Kaur K."/>
            <person name="Hamwieh A."/>
            <person name="Solovyev V."/>
            <person name="Salamov A."/>
            <person name="Braich B."/>
            <person name="Kosarev P."/>
            <person name="Mahmoud A."/>
            <person name="Hajiyev E."/>
            <person name="Babayeva S."/>
            <person name="Izzatullayeva V."/>
            <person name="Mammadov A."/>
            <person name="Mammadov A."/>
            <person name="Sharifova S."/>
            <person name="Ojaghi J."/>
            <person name="Eynullazada K."/>
            <person name="Bayramov B."/>
            <person name="Abdulazimova A."/>
            <person name="Shahmuradov I."/>
        </authorList>
    </citation>
    <scope>NUCLEOTIDE SEQUENCE [LARGE SCALE GENOMIC DNA]</scope>
    <source>
        <strain evidence="3">cv. AG2017</strain>
        <tissue evidence="2">Leaf</tissue>
    </source>
</reference>
<accession>A0A2I0J6E6</accession>
<dbReference type="SUPFAM" id="SSF81631">
    <property type="entry name" value="PAP/OAS1 substrate-binding domain"/>
    <property type="match status" value="1"/>
</dbReference>
<dbReference type="PANTHER" id="PTHR23092:SF48">
    <property type="entry name" value="NUCLEOTIDYLTRANSFERASE FAMILY PROTEIN"/>
    <property type="match status" value="1"/>
</dbReference>
<keyword evidence="3" id="KW-1185">Reference proteome</keyword>
<comment type="caution">
    <text evidence="2">The sequence shown here is derived from an EMBL/GenBank/DDBJ whole genome shotgun (WGS) entry which is preliminary data.</text>
</comment>
<organism evidence="2 3">
    <name type="scientific">Punica granatum</name>
    <name type="common">Pomegranate</name>
    <dbReference type="NCBI Taxonomy" id="22663"/>
    <lineage>
        <taxon>Eukaryota</taxon>
        <taxon>Viridiplantae</taxon>
        <taxon>Streptophyta</taxon>
        <taxon>Embryophyta</taxon>
        <taxon>Tracheophyta</taxon>
        <taxon>Spermatophyta</taxon>
        <taxon>Magnoliopsida</taxon>
        <taxon>eudicotyledons</taxon>
        <taxon>Gunneridae</taxon>
        <taxon>Pentapetalae</taxon>
        <taxon>rosids</taxon>
        <taxon>malvids</taxon>
        <taxon>Myrtales</taxon>
        <taxon>Lythraceae</taxon>
        <taxon>Punica</taxon>
    </lineage>
</organism>
<sequence length="642" mass="71021">MSLDWPPVVRGSCSLASSIACGYDSGFIPRRQTPFHQGFSSHSLHLNVTSNNDEKKYTGDFLDKPELMNMHDLVDECDGQWISEEEFEVHGVSGFDYNQYFGGGIMYWNPSDHPGTGYSRPPSLSSDDSFWTWQEADMNRAVDDMVAFSSSYSTNGLASPTAAPFCSPFDPLSSGHQALGYVMAGSEVAGLADSAGDEEASGSLANITADVDGKTGDSLPYPVLRPIIIPNISRERLKRGHDLKSPCIPPTRREKPRIKRPPSPVVLCVPRAPRPPPPSPVGDSRKHRGFPTVRSGSSSPRHWGVRGWHHDNGNSNLEEGCVRMDGAEVVLPSWRANNLSTHSMIQPIPGTLLQDHLIAIPQLARDQEHPDVAFPLQPPDQQNCPTRKASLSLLHSTLNDEIDSFWKKEPIKEAGILEGRNGIKETCLQHAARYLANQEWVKNDSLKTVENTAIPIIMLEVEVPRDLITSTASRVQSPKEDPVQINREERNLVDFQVGESEDSSSPRCCQTNYECKKDPKTVRLDISFKSASHTGLQTTELVRELTEQFPAATPLALLLKQFLADRSLDQSYSGGLSSYCLVLLITRFLQHEHHLGRSINQAFSEAYSLLEQELSCLSDKADSDTCSTPPYRLLQKIIPGIS</sequence>
<proteinExistence type="predicted"/>
<dbReference type="EMBL" id="PGOL01001989">
    <property type="protein sequence ID" value="PKI51818.1"/>
    <property type="molecule type" value="Genomic_DNA"/>
</dbReference>
<dbReference type="GO" id="GO:0031123">
    <property type="term" value="P:RNA 3'-end processing"/>
    <property type="evidence" value="ECO:0007669"/>
    <property type="project" value="TreeGrafter"/>
</dbReference>
<feature type="region of interest" description="Disordered" evidence="1">
    <location>
        <begin position="241"/>
        <end position="307"/>
    </location>
</feature>
<dbReference type="GO" id="GO:1990817">
    <property type="term" value="F:poly(A) RNA polymerase activity"/>
    <property type="evidence" value="ECO:0007669"/>
    <property type="project" value="InterPro"/>
</dbReference>
<dbReference type="STRING" id="22663.A0A2I0J6E6"/>
<protein>
    <submittedName>
        <fullName evidence="2">Uncharacterized protein</fullName>
    </submittedName>
</protein>
<dbReference type="Proteomes" id="UP000233551">
    <property type="component" value="Unassembled WGS sequence"/>
</dbReference>
<name>A0A2I0J6E6_PUNGR</name>
<dbReference type="InterPro" id="IPR045862">
    <property type="entry name" value="Trf4-like"/>
</dbReference>
<dbReference type="GO" id="GO:0003729">
    <property type="term" value="F:mRNA binding"/>
    <property type="evidence" value="ECO:0007669"/>
    <property type="project" value="TreeGrafter"/>
</dbReference>
<evidence type="ECO:0000256" key="1">
    <source>
        <dbReference type="SAM" id="MobiDB-lite"/>
    </source>
</evidence>